<reference evidence="2" key="1">
    <citation type="journal article" date="2019" name="Int. J. Syst. Evol. Microbiol.">
        <title>The Global Catalogue of Microorganisms (GCM) 10K type strain sequencing project: providing services to taxonomists for standard genome sequencing and annotation.</title>
        <authorList>
            <consortium name="The Broad Institute Genomics Platform"/>
            <consortium name="The Broad Institute Genome Sequencing Center for Infectious Disease"/>
            <person name="Wu L."/>
            <person name="Ma J."/>
        </authorList>
    </citation>
    <scope>NUCLEOTIDE SEQUENCE [LARGE SCALE GENOMIC DNA]</scope>
    <source>
        <strain evidence="2">CGMCC 1.13587</strain>
    </source>
</reference>
<dbReference type="Pfam" id="PF10109">
    <property type="entry name" value="Phage_TAC_7"/>
    <property type="match status" value="1"/>
</dbReference>
<accession>A0ABW0T213</accession>
<evidence type="ECO:0000313" key="1">
    <source>
        <dbReference type="EMBL" id="MFC5583384.1"/>
    </source>
</evidence>
<dbReference type="EMBL" id="JBHSNG010000051">
    <property type="protein sequence ID" value="MFC5583384.1"/>
    <property type="molecule type" value="Genomic_DNA"/>
</dbReference>
<dbReference type="Proteomes" id="UP001596111">
    <property type="component" value="Unassembled WGS sequence"/>
</dbReference>
<dbReference type="InterPro" id="IPR019289">
    <property type="entry name" value="Phage_tail_E/E"/>
</dbReference>
<dbReference type="RefSeq" id="WP_377330347.1">
    <property type="nucleotide sequence ID" value="NZ_JBHSNG010000051.1"/>
</dbReference>
<gene>
    <name evidence="1" type="ORF">ACFPPB_19920</name>
</gene>
<sequence length="110" mass="11798">MSKTTDIPAQTGSFITKPTTVDLDTPIARGDQVIATITLRRPKAGELRGISLVELTQMDVTAIAKVLPRICDPFLTPEDVNKLEAPDLLKIGTEIALFLLPKDVTASLAA</sequence>
<keyword evidence="2" id="KW-1185">Reference proteome</keyword>
<comment type="caution">
    <text evidence="1">The sequence shown here is derived from an EMBL/GenBank/DDBJ whole genome shotgun (WGS) entry which is preliminary data.</text>
</comment>
<evidence type="ECO:0000313" key="2">
    <source>
        <dbReference type="Proteomes" id="UP001596111"/>
    </source>
</evidence>
<organism evidence="1 2">
    <name type="scientific">Rhodanobacter terrae</name>
    <dbReference type="NCBI Taxonomy" id="418647"/>
    <lineage>
        <taxon>Bacteria</taxon>
        <taxon>Pseudomonadati</taxon>
        <taxon>Pseudomonadota</taxon>
        <taxon>Gammaproteobacteria</taxon>
        <taxon>Lysobacterales</taxon>
        <taxon>Rhodanobacteraceae</taxon>
        <taxon>Rhodanobacter</taxon>
    </lineage>
</organism>
<protein>
    <submittedName>
        <fullName evidence="1">Phage tail assembly protein</fullName>
    </submittedName>
</protein>
<proteinExistence type="predicted"/>
<name>A0ABW0T213_9GAMM</name>